<dbReference type="RefSeq" id="WP_111866749.1">
    <property type="nucleotide sequence ID" value="NZ_QLYX01000005.1"/>
</dbReference>
<feature type="region of interest" description="Disordered" evidence="1">
    <location>
        <begin position="64"/>
        <end position="113"/>
    </location>
</feature>
<feature type="chain" id="PRO_5016875376" description="Lipoprotein" evidence="2">
    <location>
        <begin position="26"/>
        <end position="172"/>
    </location>
</feature>
<evidence type="ECO:0000313" key="3">
    <source>
        <dbReference type="EMBL" id="RAY14650.1"/>
    </source>
</evidence>
<gene>
    <name evidence="3" type="ORF">DPM19_12890</name>
</gene>
<proteinExistence type="predicted"/>
<keyword evidence="4" id="KW-1185">Reference proteome</keyword>
<dbReference type="AlphaFoldDB" id="A0A365H6A6"/>
<accession>A0A365H6A6</accession>
<evidence type="ECO:0008006" key="5">
    <source>
        <dbReference type="Google" id="ProtNLM"/>
    </source>
</evidence>
<sequence>MSKAKPKRAPALPLVALALLLPVLAACGGSDAPSGASGAAAGGGSAGTSSDPYVKFAQCMRQNGVPDWPDPVDGTKFRMPRGKIDPNSPEFKAASQACKPLAPPGWGGESRQDPAVQAGMLKYAQCMRKNGVPDFPDPQGGALDLGNIDLDSPQFKAAEQKCQSLRPAGGGG</sequence>
<evidence type="ECO:0000313" key="4">
    <source>
        <dbReference type="Proteomes" id="UP000251891"/>
    </source>
</evidence>
<dbReference type="OrthoDB" id="7949713at2"/>
<evidence type="ECO:0000256" key="1">
    <source>
        <dbReference type="SAM" id="MobiDB-lite"/>
    </source>
</evidence>
<dbReference type="Proteomes" id="UP000251891">
    <property type="component" value="Unassembled WGS sequence"/>
</dbReference>
<name>A0A365H6A6_9ACTN</name>
<comment type="caution">
    <text evidence="3">The sequence shown here is derived from an EMBL/GenBank/DDBJ whole genome shotgun (WGS) entry which is preliminary data.</text>
</comment>
<dbReference type="EMBL" id="QLYX01000005">
    <property type="protein sequence ID" value="RAY14650.1"/>
    <property type="molecule type" value="Genomic_DNA"/>
</dbReference>
<keyword evidence="2" id="KW-0732">Signal</keyword>
<feature type="signal peptide" evidence="2">
    <location>
        <begin position="1"/>
        <end position="25"/>
    </location>
</feature>
<organism evidence="3 4">
    <name type="scientific">Actinomadura craniellae</name>
    <dbReference type="NCBI Taxonomy" id="2231787"/>
    <lineage>
        <taxon>Bacteria</taxon>
        <taxon>Bacillati</taxon>
        <taxon>Actinomycetota</taxon>
        <taxon>Actinomycetes</taxon>
        <taxon>Streptosporangiales</taxon>
        <taxon>Thermomonosporaceae</taxon>
        <taxon>Actinomadura</taxon>
    </lineage>
</organism>
<evidence type="ECO:0000256" key="2">
    <source>
        <dbReference type="SAM" id="SignalP"/>
    </source>
</evidence>
<protein>
    <recommendedName>
        <fullName evidence="5">Lipoprotein</fullName>
    </recommendedName>
</protein>
<reference evidence="3 4" key="1">
    <citation type="submission" date="2018-06" db="EMBL/GenBank/DDBJ databases">
        <title>Actinomadura craniellae sp. nov. isolated from marine sponge Craniella sp.</title>
        <authorList>
            <person name="Li L."/>
            <person name="Xu Q.H."/>
            <person name="Lin H.W."/>
            <person name="Lu Y.H."/>
        </authorList>
    </citation>
    <scope>NUCLEOTIDE SEQUENCE [LARGE SCALE GENOMIC DNA]</scope>
    <source>
        <strain evidence="3 4">LHW63021</strain>
    </source>
</reference>
<dbReference type="PROSITE" id="PS51257">
    <property type="entry name" value="PROKAR_LIPOPROTEIN"/>
    <property type="match status" value="1"/>
</dbReference>